<accession>A0A4Y7PU60</accession>
<dbReference type="STRING" id="50990.A0A4Y7PU60"/>
<reference evidence="2 3" key="1">
    <citation type="submission" date="2018-06" db="EMBL/GenBank/DDBJ databases">
        <title>A transcriptomic atlas of mushroom development highlights an independent origin of complex multicellularity.</title>
        <authorList>
            <consortium name="DOE Joint Genome Institute"/>
            <person name="Krizsan K."/>
            <person name="Almasi E."/>
            <person name="Merenyi Z."/>
            <person name="Sahu N."/>
            <person name="Viragh M."/>
            <person name="Koszo T."/>
            <person name="Mondo S."/>
            <person name="Kiss B."/>
            <person name="Balint B."/>
            <person name="Kues U."/>
            <person name="Barry K."/>
            <person name="Hegedus J.C."/>
            <person name="Henrissat B."/>
            <person name="Johnson J."/>
            <person name="Lipzen A."/>
            <person name="Ohm R."/>
            <person name="Nagy I."/>
            <person name="Pangilinan J."/>
            <person name="Yan J."/>
            <person name="Xiong Y."/>
            <person name="Grigoriev I.V."/>
            <person name="Hibbett D.S."/>
            <person name="Nagy L.G."/>
        </authorList>
    </citation>
    <scope>NUCLEOTIDE SEQUENCE [LARGE SCALE GENOMIC DNA]</scope>
    <source>
        <strain evidence="2 3">SZMC22713</strain>
    </source>
</reference>
<feature type="transmembrane region" description="Helical" evidence="1">
    <location>
        <begin position="165"/>
        <end position="189"/>
    </location>
</feature>
<dbReference type="Pfam" id="PF14494">
    <property type="entry name" value="DUF4436"/>
    <property type="match status" value="1"/>
</dbReference>
<keyword evidence="1" id="KW-0812">Transmembrane</keyword>
<dbReference type="OrthoDB" id="2923771at2759"/>
<proteinExistence type="predicted"/>
<sequence>MGGCGSNFTINRTDGCSHNSLAIPVNLYLNKNASTPVNQSTPMLQYDPSDILTPPAAQYIPGRSSLPPTVFETDLTIDPFLPYTLFKKQSNLYYPFDQINSYVSLLAINPLTNETIPIASVIGYGTTVNWIGFAIFGTAPPLPGSDVAQFYATLSSHRQRLVKGVVIIIVITNWLLSLAILYMTILVILQRQVNTQLLLASTSVLFAIPQIRASMPDAPPFGAYLLLCQDTGGYFINLCLVSACVRFPLQS</sequence>
<dbReference type="EMBL" id="ML170212">
    <property type="protein sequence ID" value="TDL18109.1"/>
    <property type="molecule type" value="Genomic_DNA"/>
</dbReference>
<keyword evidence="1" id="KW-0472">Membrane</keyword>
<evidence type="ECO:0000313" key="2">
    <source>
        <dbReference type="EMBL" id="TDL18109.1"/>
    </source>
</evidence>
<dbReference type="InterPro" id="IPR027948">
    <property type="entry name" value="DUF4436"/>
</dbReference>
<evidence type="ECO:0000256" key="1">
    <source>
        <dbReference type="SAM" id="Phobius"/>
    </source>
</evidence>
<dbReference type="VEuPathDB" id="FungiDB:BD410DRAFT_775314"/>
<keyword evidence="1" id="KW-1133">Transmembrane helix</keyword>
<evidence type="ECO:0000313" key="3">
    <source>
        <dbReference type="Proteomes" id="UP000294933"/>
    </source>
</evidence>
<gene>
    <name evidence="2" type="ORF">BD410DRAFT_775314</name>
</gene>
<organism evidence="2 3">
    <name type="scientific">Rickenella mellea</name>
    <dbReference type="NCBI Taxonomy" id="50990"/>
    <lineage>
        <taxon>Eukaryota</taxon>
        <taxon>Fungi</taxon>
        <taxon>Dikarya</taxon>
        <taxon>Basidiomycota</taxon>
        <taxon>Agaricomycotina</taxon>
        <taxon>Agaricomycetes</taxon>
        <taxon>Hymenochaetales</taxon>
        <taxon>Rickenellaceae</taxon>
        <taxon>Rickenella</taxon>
    </lineage>
</organism>
<name>A0A4Y7PU60_9AGAM</name>
<protein>
    <submittedName>
        <fullName evidence="2">Uncharacterized protein</fullName>
    </submittedName>
</protein>
<dbReference type="Proteomes" id="UP000294933">
    <property type="component" value="Unassembled WGS sequence"/>
</dbReference>
<keyword evidence="3" id="KW-1185">Reference proteome</keyword>
<dbReference type="AlphaFoldDB" id="A0A4Y7PU60"/>